<evidence type="ECO:0000313" key="1">
    <source>
        <dbReference type="EMBL" id="JAD64817.1"/>
    </source>
</evidence>
<sequence>MLSQGSCCMRNKNRLLSFLTRSDRLDSICFGPLLNYDLDRSCPDHVLCFSLRLCCEEVPCLNKNSKVKCS</sequence>
<accession>A0A0A9BZV9</accession>
<dbReference type="EMBL" id="GBRH01233078">
    <property type="protein sequence ID" value="JAD64817.1"/>
    <property type="molecule type" value="Transcribed_RNA"/>
</dbReference>
<proteinExistence type="predicted"/>
<name>A0A0A9BZV9_ARUDO</name>
<reference evidence="1" key="2">
    <citation type="journal article" date="2015" name="Data Brief">
        <title>Shoot transcriptome of the giant reed, Arundo donax.</title>
        <authorList>
            <person name="Barrero R.A."/>
            <person name="Guerrero F.D."/>
            <person name="Moolhuijzen P."/>
            <person name="Goolsby J.A."/>
            <person name="Tidwell J."/>
            <person name="Bellgard S.E."/>
            <person name="Bellgard M.I."/>
        </authorList>
    </citation>
    <scope>NUCLEOTIDE SEQUENCE</scope>
    <source>
        <tissue evidence="1">Shoot tissue taken approximately 20 cm above the soil surface</tissue>
    </source>
</reference>
<dbReference type="AlphaFoldDB" id="A0A0A9BZV9"/>
<organism evidence="1">
    <name type="scientific">Arundo donax</name>
    <name type="common">Giant reed</name>
    <name type="synonym">Donax arundinaceus</name>
    <dbReference type="NCBI Taxonomy" id="35708"/>
    <lineage>
        <taxon>Eukaryota</taxon>
        <taxon>Viridiplantae</taxon>
        <taxon>Streptophyta</taxon>
        <taxon>Embryophyta</taxon>
        <taxon>Tracheophyta</taxon>
        <taxon>Spermatophyta</taxon>
        <taxon>Magnoliopsida</taxon>
        <taxon>Liliopsida</taxon>
        <taxon>Poales</taxon>
        <taxon>Poaceae</taxon>
        <taxon>PACMAD clade</taxon>
        <taxon>Arundinoideae</taxon>
        <taxon>Arundineae</taxon>
        <taxon>Arundo</taxon>
    </lineage>
</organism>
<reference evidence="1" key="1">
    <citation type="submission" date="2014-09" db="EMBL/GenBank/DDBJ databases">
        <authorList>
            <person name="Magalhaes I.L.F."/>
            <person name="Oliveira U."/>
            <person name="Santos F.R."/>
            <person name="Vidigal T.H.D.A."/>
            <person name="Brescovit A.D."/>
            <person name="Santos A.J."/>
        </authorList>
    </citation>
    <scope>NUCLEOTIDE SEQUENCE</scope>
    <source>
        <tissue evidence="1">Shoot tissue taken approximately 20 cm above the soil surface</tissue>
    </source>
</reference>
<protein>
    <submittedName>
        <fullName evidence="1">Uncharacterized protein</fullName>
    </submittedName>
</protein>